<dbReference type="SUPFAM" id="SSF50370">
    <property type="entry name" value="Ricin B-like lectins"/>
    <property type="match status" value="1"/>
</dbReference>
<protein>
    <submittedName>
        <fullName evidence="4">Ricin-type beta-trefoil lectin domain protein</fullName>
    </submittedName>
</protein>
<dbReference type="InterPro" id="IPR017946">
    <property type="entry name" value="PLC-like_Pdiesterase_TIM-brl"/>
</dbReference>
<evidence type="ECO:0000256" key="2">
    <source>
        <dbReference type="SAM" id="SignalP"/>
    </source>
</evidence>
<evidence type="ECO:0000259" key="3">
    <source>
        <dbReference type="SMART" id="SM00458"/>
    </source>
</evidence>
<reference evidence="4 5" key="1">
    <citation type="journal article" date="2015" name="Genome Announc.">
        <title>Draft Genome Sequences of Marine Isolates of Thalassomonas viridans and Thalassomonas actiniarum.</title>
        <authorList>
            <person name="Olonade I."/>
            <person name="van Zyl L.J."/>
            <person name="Trindade M."/>
        </authorList>
    </citation>
    <scope>NUCLEOTIDE SEQUENCE [LARGE SCALE GENOMIC DNA]</scope>
    <source>
        <strain evidence="4 5">A5K-106</strain>
    </source>
</reference>
<dbReference type="Gene3D" id="3.20.20.190">
    <property type="entry name" value="Phosphatidylinositol (PI) phosphodiesterase"/>
    <property type="match status" value="1"/>
</dbReference>
<dbReference type="Pfam" id="PF00652">
    <property type="entry name" value="Ricin_B_lectin"/>
    <property type="match status" value="1"/>
</dbReference>
<feature type="domain" description="Ricin B lectin" evidence="3">
    <location>
        <begin position="356"/>
        <end position="489"/>
    </location>
</feature>
<dbReference type="InterPro" id="IPR000772">
    <property type="entry name" value="Ricin_B_lectin"/>
</dbReference>
<evidence type="ECO:0000256" key="1">
    <source>
        <dbReference type="SAM" id="MobiDB-lite"/>
    </source>
</evidence>
<feature type="chain" id="PRO_5042020734" evidence="2">
    <location>
        <begin position="25"/>
        <end position="499"/>
    </location>
</feature>
<dbReference type="InterPro" id="IPR035992">
    <property type="entry name" value="Ricin_B-like_lectins"/>
</dbReference>
<keyword evidence="2" id="KW-0732">Signal</keyword>
<keyword evidence="5" id="KW-1185">Reference proteome</keyword>
<sequence>MKVQQLLYGSLLGAGLFLSANALAGEIYTPTYKQSEAISQDKRIDELYYLQPHNSYERLNSGDMLAHWLDEGFRSLELDVLDKGPWQSDDNGPYVTHDQSGKNNNCDSNGGSDRLGHCLADIKQWLDAHPVNEGQVTAPIMLYIDMKTEAINPLGSWHPSEIKLLDEYVSRELSGYLYTYQDLLAHLTPYTSNNDYRSALKNKGWPKLSALNPNNHRVIVLYTGGRVGNVNDLMEQANSDYVLNGFVCPDIDTADPEEFSGAIDSISAGNSKKIFCGNVKAGDHYQVTANRANEYKQLMHLWNTSGDFENKYYAYNFIAVAHGVSAIGIDVDQIAGGSSYFNESEIPYVGVRRSLPGYFQIKPKLNSGLCLEVKDGYKNGSAIRLDQCGNYGNQKFVYTAEGQLRPKYGNKYCVDFDTGSADNGDALHLWDCDGGNSEKWRIQKDGKIKNRDNGWSHCIDIQGSAATDDEEVRIWSCNDNDVSQQFILESVSDWQQTEF</sequence>
<feature type="region of interest" description="Disordered" evidence="1">
    <location>
        <begin position="89"/>
        <end position="109"/>
    </location>
</feature>
<dbReference type="GO" id="GO:0008081">
    <property type="term" value="F:phosphoric diester hydrolase activity"/>
    <property type="evidence" value="ECO:0007669"/>
    <property type="project" value="InterPro"/>
</dbReference>
<dbReference type="CDD" id="cd00161">
    <property type="entry name" value="beta-trefoil_Ricin-like"/>
    <property type="match status" value="1"/>
</dbReference>
<dbReference type="SUPFAM" id="SSF51695">
    <property type="entry name" value="PLC-like phosphodiesterases"/>
    <property type="match status" value="1"/>
</dbReference>
<dbReference type="RefSeq" id="WP_053042888.1">
    <property type="nucleotide sequence ID" value="NZ_CP059735.1"/>
</dbReference>
<dbReference type="AlphaFoldDB" id="A0AAE9YTE2"/>
<dbReference type="GO" id="GO:0006629">
    <property type="term" value="P:lipid metabolic process"/>
    <property type="evidence" value="ECO:0007669"/>
    <property type="project" value="InterPro"/>
</dbReference>
<reference evidence="4 5" key="2">
    <citation type="journal article" date="2022" name="Mar. Drugs">
        <title>Bioassay-Guided Fractionation Leads to the Detection of Cholic Acid Generated by the Rare Thalassomonas sp.</title>
        <authorList>
            <person name="Pheiffer F."/>
            <person name="Schneider Y.K."/>
            <person name="Hansen E.H."/>
            <person name="Andersen J.H."/>
            <person name="Isaksson J."/>
            <person name="Busche T."/>
            <person name="R C."/>
            <person name="Kalinowski J."/>
            <person name="Zyl L.V."/>
            <person name="Trindade M."/>
        </authorList>
    </citation>
    <scope>NUCLEOTIDE SEQUENCE [LARGE SCALE GENOMIC DNA]</scope>
    <source>
        <strain evidence="4 5">A5K-106</strain>
    </source>
</reference>
<accession>A0AAE9YTE2</accession>
<dbReference type="Gene3D" id="2.80.10.50">
    <property type="match status" value="1"/>
</dbReference>
<gene>
    <name evidence="4" type="ORF">SG35_004765</name>
</gene>
<dbReference type="Proteomes" id="UP000032568">
    <property type="component" value="Chromosome"/>
</dbReference>
<organism evidence="4 5">
    <name type="scientific">Thalassomonas actiniarum</name>
    <dbReference type="NCBI Taxonomy" id="485447"/>
    <lineage>
        <taxon>Bacteria</taxon>
        <taxon>Pseudomonadati</taxon>
        <taxon>Pseudomonadota</taxon>
        <taxon>Gammaproteobacteria</taxon>
        <taxon>Alteromonadales</taxon>
        <taxon>Colwelliaceae</taxon>
        <taxon>Thalassomonas</taxon>
    </lineage>
</organism>
<evidence type="ECO:0000313" key="4">
    <source>
        <dbReference type="EMBL" id="WDD99978.1"/>
    </source>
</evidence>
<dbReference type="EMBL" id="CP059735">
    <property type="protein sequence ID" value="WDD99978.1"/>
    <property type="molecule type" value="Genomic_DNA"/>
</dbReference>
<dbReference type="KEGG" id="tact:SG35_004765"/>
<feature type="compositionally biased region" description="Polar residues" evidence="1">
    <location>
        <begin position="97"/>
        <end position="109"/>
    </location>
</feature>
<name>A0AAE9YTE2_9GAMM</name>
<evidence type="ECO:0000313" key="5">
    <source>
        <dbReference type="Proteomes" id="UP000032568"/>
    </source>
</evidence>
<dbReference type="SMART" id="SM00458">
    <property type="entry name" value="RICIN"/>
    <property type="match status" value="1"/>
</dbReference>
<dbReference type="PROSITE" id="PS50231">
    <property type="entry name" value="RICIN_B_LECTIN"/>
    <property type="match status" value="1"/>
</dbReference>
<feature type="signal peptide" evidence="2">
    <location>
        <begin position="1"/>
        <end position="24"/>
    </location>
</feature>
<proteinExistence type="predicted"/>